<evidence type="ECO:0000313" key="2">
    <source>
        <dbReference type="Proteomes" id="UP000297595"/>
    </source>
</evidence>
<reference evidence="1 2" key="1">
    <citation type="submission" date="2019-03" db="EMBL/GenBank/DDBJ databases">
        <title>Nematode-trapping fungi genome.</title>
        <authorList>
            <person name="Vidal-Diez De Ulzurrun G."/>
        </authorList>
    </citation>
    <scope>NUCLEOTIDE SEQUENCE [LARGE SCALE GENOMIC DNA]</scope>
    <source>
        <strain evidence="1 2">TWF154</strain>
    </source>
</reference>
<gene>
    <name evidence="1" type="ORF">EYR41_010859</name>
</gene>
<accession>A0A7C8P5M1</accession>
<comment type="caution">
    <text evidence="1">The sequence shown here is derived from an EMBL/GenBank/DDBJ whole genome shotgun (WGS) entry which is preliminary data.</text>
</comment>
<protein>
    <submittedName>
        <fullName evidence="1">Uncharacterized protein</fullName>
    </submittedName>
</protein>
<evidence type="ECO:0000313" key="1">
    <source>
        <dbReference type="EMBL" id="TGJ64826.1"/>
    </source>
</evidence>
<dbReference type="EMBL" id="SOZJ01000007">
    <property type="protein sequence ID" value="TGJ64826.1"/>
    <property type="molecule type" value="Genomic_DNA"/>
</dbReference>
<organism evidence="1 2">
    <name type="scientific">Orbilia oligospora</name>
    <name type="common">Nematode-trapping fungus</name>
    <name type="synonym">Arthrobotrys oligospora</name>
    <dbReference type="NCBI Taxonomy" id="2813651"/>
    <lineage>
        <taxon>Eukaryota</taxon>
        <taxon>Fungi</taxon>
        <taxon>Dikarya</taxon>
        <taxon>Ascomycota</taxon>
        <taxon>Pezizomycotina</taxon>
        <taxon>Orbiliomycetes</taxon>
        <taxon>Orbiliales</taxon>
        <taxon>Orbiliaceae</taxon>
        <taxon>Orbilia</taxon>
    </lineage>
</organism>
<sequence>MFAEGAVAPISHPIFKNELNPVTKEVLVAELSLITKRRSTGDLIYFYSAHQPNQLRGIITPRRVGPGIDADAMIRTFFRCKIARFAYLVSALLKTPTEAGLFLALSAGWKASLGLHEKQERKKTLDHALAAASHVGRVTFGVVTVGSI</sequence>
<dbReference type="Proteomes" id="UP000297595">
    <property type="component" value="Unassembled WGS sequence"/>
</dbReference>
<proteinExistence type="predicted"/>
<dbReference type="AlphaFoldDB" id="A0A7C8P5M1"/>
<name>A0A7C8P5M1_ORBOL</name>